<dbReference type="EMBL" id="DUZY01000002">
    <property type="protein sequence ID" value="DAD26553.1"/>
    <property type="molecule type" value="Genomic_DNA"/>
</dbReference>
<accession>A0A822Y3I4</accession>
<organism evidence="1 2">
    <name type="scientific">Nelumbo nucifera</name>
    <name type="common">Sacred lotus</name>
    <dbReference type="NCBI Taxonomy" id="4432"/>
    <lineage>
        <taxon>Eukaryota</taxon>
        <taxon>Viridiplantae</taxon>
        <taxon>Streptophyta</taxon>
        <taxon>Embryophyta</taxon>
        <taxon>Tracheophyta</taxon>
        <taxon>Spermatophyta</taxon>
        <taxon>Magnoliopsida</taxon>
        <taxon>Proteales</taxon>
        <taxon>Nelumbonaceae</taxon>
        <taxon>Nelumbo</taxon>
    </lineage>
</organism>
<name>A0A822Y3I4_NELNU</name>
<evidence type="ECO:0000313" key="2">
    <source>
        <dbReference type="Proteomes" id="UP000607653"/>
    </source>
</evidence>
<dbReference type="Proteomes" id="UP000607653">
    <property type="component" value="Unassembled WGS sequence"/>
</dbReference>
<proteinExistence type="predicted"/>
<reference evidence="1 2" key="1">
    <citation type="journal article" date="2020" name="Mol. Biol. Evol.">
        <title>Distinct Expression and Methylation Patterns for Genes with Different Fates following a Single Whole-Genome Duplication in Flowering Plants.</title>
        <authorList>
            <person name="Shi T."/>
            <person name="Rahmani R.S."/>
            <person name="Gugger P.F."/>
            <person name="Wang M."/>
            <person name="Li H."/>
            <person name="Zhang Y."/>
            <person name="Li Z."/>
            <person name="Wang Q."/>
            <person name="Van de Peer Y."/>
            <person name="Marchal K."/>
            <person name="Chen J."/>
        </authorList>
    </citation>
    <scope>NUCLEOTIDE SEQUENCE [LARGE SCALE GENOMIC DNA]</scope>
    <source>
        <tissue evidence="1">Leaf</tissue>
    </source>
</reference>
<dbReference type="AlphaFoldDB" id="A0A822Y3I4"/>
<evidence type="ECO:0000313" key="1">
    <source>
        <dbReference type="EMBL" id="DAD26553.1"/>
    </source>
</evidence>
<comment type="caution">
    <text evidence="1">The sequence shown here is derived from an EMBL/GenBank/DDBJ whole genome shotgun (WGS) entry which is preliminary data.</text>
</comment>
<protein>
    <submittedName>
        <fullName evidence="1">Uncharacterized protein</fullName>
    </submittedName>
</protein>
<sequence>MKLPLPLSILPSLSLPHSSIVQFFFTPSFSLSLPSPVSIATTCSGGFEHISAVALLTHSSSDNRGGAAASPVSTSADHSLSFCYSSLYITLSTSLHHSQPHQTKLHLNSIGQPFSFLHLPPTFSSSLSPSSSMPFPASQPSTSHLFYPFWSSAEQN</sequence>
<gene>
    <name evidence="1" type="ORF">HUJ06_028021</name>
</gene>
<keyword evidence="2" id="KW-1185">Reference proteome</keyword>